<dbReference type="EMBL" id="CP012159">
    <property type="protein sequence ID" value="AKT43602.1"/>
    <property type="molecule type" value="Genomic_DNA"/>
</dbReference>
<evidence type="ECO:0000313" key="3">
    <source>
        <dbReference type="Proteomes" id="UP000067626"/>
    </source>
</evidence>
<proteinExistence type="predicted"/>
<protein>
    <submittedName>
        <fullName evidence="2">Serine hydrolase</fullName>
    </submittedName>
</protein>
<sequence length="386" mass="40795">MAGGFEEALKRRLDAAVDAALAEERIVGMVVVVAREGAVVYRRAAGFADREAGQPVREDTPFRLASMTKPVVSAAALALVDRGLLKLDDPVTTWLPSFRPRLADGRAPTITVRQLLTHTSGLGYGLDAVGREAFLRLRVSGGLDQPGLSLEENLRRLQQVPLSFEPGTRWQYSLATDVLGAVVARAGGGTLGEVVQRWITGPLGIDLAFPSGDPRRVAMPYVDASPRPARMTEPQEVPFMQGALVFSPSRDFDGRSYPSGGASMVGTADAYVTFLEALRTGGGKILRPATAAAMTSNQIGSLEVEQEGGRWGFGYGFAVLKQAEGGGMPSGAGTVQWGGVYGNHFWVDPAASLTVVVLTNTALAGMAGPFPASIRHAVYEALQAAE</sequence>
<dbReference type="PANTHER" id="PTHR43283">
    <property type="entry name" value="BETA-LACTAMASE-RELATED"/>
    <property type="match status" value="1"/>
</dbReference>
<name>A0A0K1ESI7_CHOCO</name>
<accession>A0A0K1ESI7</accession>
<dbReference type="AlphaFoldDB" id="A0A0K1ESI7"/>
<keyword evidence="3" id="KW-1185">Reference proteome</keyword>
<dbReference type="InterPro" id="IPR012338">
    <property type="entry name" value="Beta-lactam/transpept-like"/>
</dbReference>
<dbReference type="SUPFAM" id="SSF56601">
    <property type="entry name" value="beta-lactamase/transpeptidase-like"/>
    <property type="match status" value="1"/>
</dbReference>
<dbReference type="InterPro" id="IPR001466">
    <property type="entry name" value="Beta-lactam-related"/>
</dbReference>
<reference evidence="2 3" key="1">
    <citation type="submission" date="2015-07" db="EMBL/GenBank/DDBJ databases">
        <title>Genome analysis of myxobacterium Chondromyces crocatus Cm c5 reveals a high potential for natural compound synthesis and the genetic basis for the loss of fruiting body formation.</title>
        <authorList>
            <person name="Zaburannyi N."/>
            <person name="Bunk B."/>
            <person name="Maier J."/>
            <person name="Overmann J."/>
            <person name="Mueller R."/>
        </authorList>
    </citation>
    <scope>NUCLEOTIDE SEQUENCE [LARGE SCALE GENOMIC DNA]</scope>
    <source>
        <strain evidence="2 3">Cm c5</strain>
    </source>
</reference>
<dbReference type="GO" id="GO:0016787">
    <property type="term" value="F:hydrolase activity"/>
    <property type="evidence" value="ECO:0007669"/>
    <property type="project" value="UniProtKB-KW"/>
</dbReference>
<dbReference type="KEGG" id="ccro:CMC5_078370"/>
<dbReference type="STRING" id="52.CMC5_078370"/>
<dbReference type="PANTHER" id="PTHR43283:SF3">
    <property type="entry name" value="BETA-LACTAMASE FAMILY PROTEIN (AFU_ORTHOLOGUE AFUA_5G07500)"/>
    <property type="match status" value="1"/>
</dbReference>
<keyword evidence="2" id="KW-0378">Hydrolase</keyword>
<dbReference type="PATRIC" id="fig|52.7.peg.8624"/>
<organism evidence="2 3">
    <name type="scientific">Chondromyces crocatus</name>
    <dbReference type="NCBI Taxonomy" id="52"/>
    <lineage>
        <taxon>Bacteria</taxon>
        <taxon>Pseudomonadati</taxon>
        <taxon>Myxococcota</taxon>
        <taxon>Polyangia</taxon>
        <taxon>Polyangiales</taxon>
        <taxon>Polyangiaceae</taxon>
        <taxon>Chondromyces</taxon>
    </lineage>
</organism>
<dbReference type="Pfam" id="PF00144">
    <property type="entry name" value="Beta-lactamase"/>
    <property type="match status" value="1"/>
</dbReference>
<dbReference type="InterPro" id="IPR050789">
    <property type="entry name" value="Diverse_Enzym_Activities"/>
</dbReference>
<feature type="domain" description="Beta-lactamase-related" evidence="1">
    <location>
        <begin position="13"/>
        <end position="362"/>
    </location>
</feature>
<gene>
    <name evidence="2" type="ORF">CMC5_078370</name>
</gene>
<dbReference type="Gene3D" id="3.40.710.10">
    <property type="entry name" value="DD-peptidase/beta-lactamase superfamily"/>
    <property type="match status" value="1"/>
</dbReference>
<evidence type="ECO:0000259" key="1">
    <source>
        <dbReference type="Pfam" id="PF00144"/>
    </source>
</evidence>
<dbReference type="Proteomes" id="UP000067626">
    <property type="component" value="Chromosome"/>
</dbReference>
<evidence type="ECO:0000313" key="2">
    <source>
        <dbReference type="EMBL" id="AKT43602.1"/>
    </source>
</evidence>